<evidence type="ECO:0000259" key="1">
    <source>
        <dbReference type="Pfam" id="PF01225"/>
    </source>
</evidence>
<dbReference type="PANTHER" id="PTHR43445:SF5">
    <property type="entry name" value="UDP-N-ACETYLMURAMATE--L-ALANYL-GAMMA-D-GLUTAMYL-MESO-2,6-DIAMINOHEPTANDIOATE LIGASE"/>
    <property type="match status" value="1"/>
</dbReference>
<dbReference type="GO" id="GO:0005524">
    <property type="term" value="F:ATP binding"/>
    <property type="evidence" value="ECO:0007669"/>
    <property type="project" value="InterPro"/>
</dbReference>
<gene>
    <name evidence="3" type="ORF">A2419_01110</name>
</gene>
<protein>
    <recommendedName>
        <fullName evidence="5">UDP-N-acetylmuramate--L-alanine ligase</fullName>
    </recommendedName>
</protein>
<dbReference type="InterPro" id="IPR050061">
    <property type="entry name" value="MurCDEF_pg_biosynth"/>
</dbReference>
<dbReference type="SUPFAM" id="SSF53623">
    <property type="entry name" value="MurD-like peptide ligases, catalytic domain"/>
    <property type="match status" value="1"/>
</dbReference>
<evidence type="ECO:0000259" key="2">
    <source>
        <dbReference type="Pfam" id="PF08245"/>
    </source>
</evidence>
<dbReference type="Gene3D" id="3.40.1190.10">
    <property type="entry name" value="Mur-like, catalytic domain"/>
    <property type="match status" value="1"/>
</dbReference>
<evidence type="ECO:0008006" key="5">
    <source>
        <dbReference type="Google" id="ProtNLM"/>
    </source>
</evidence>
<feature type="domain" description="Mur ligase central" evidence="2">
    <location>
        <begin position="113"/>
        <end position="297"/>
    </location>
</feature>
<dbReference type="EMBL" id="MEXB01000001">
    <property type="protein sequence ID" value="OGC88945.1"/>
    <property type="molecule type" value="Genomic_DNA"/>
</dbReference>
<dbReference type="AlphaFoldDB" id="A0A1F4Y4N7"/>
<dbReference type="InterPro" id="IPR000713">
    <property type="entry name" value="Mur_ligase_N"/>
</dbReference>
<evidence type="ECO:0000313" key="3">
    <source>
        <dbReference type="EMBL" id="OGC88945.1"/>
    </source>
</evidence>
<feature type="domain" description="Mur ligase N-terminal catalytic" evidence="1">
    <location>
        <begin position="6"/>
        <end position="107"/>
    </location>
</feature>
<dbReference type="Pfam" id="PF08245">
    <property type="entry name" value="Mur_ligase_M"/>
    <property type="match status" value="1"/>
</dbReference>
<dbReference type="InterPro" id="IPR013221">
    <property type="entry name" value="Mur_ligase_cen"/>
</dbReference>
<proteinExistence type="predicted"/>
<dbReference type="InterPro" id="IPR036615">
    <property type="entry name" value="Mur_ligase_C_dom_sf"/>
</dbReference>
<dbReference type="GO" id="GO:0016881">
    <property type="term" value="F:acid-amino acid ligase activity"/>
    <property type="evidence" value="ECO:0007669"/>
    <property type="project" value="InterPro"/>
</dbReference>
<organism evidence="3 4">
    <name type="scientific">Candidatus Adlerbacteria bacterium RIFOXYC1_FULL_48_26</name>
    <dbReference type="NCBI Taxonomy" id="1797247"/>
    <lineage>
        <taxon>Bacteria</taxon>
        <taxon>Candidatus Adleribacteriota</taxon>
    </lineage>
</organism>
<dbReference type="STRING" id="1797247.A2419_01110"/>
<sequence length="473" mass="51552">MQPGKAHFIGIAGKGMSAVALLLREQGWQITGSDEGFYPPVSNYLEEAGVVFSSGYKAENIPADADIIVIGKNAKLVPESNTEVKAALESGKKIVSFPDILEGLTKEKETIVVVGSYGKSTTTALLTWCLKATGKDPSYFVGEITKGLAHHAQLGSGDVFVLEGDEYPSSNTDATPKFLHYNAKNVLLTSATHDHVNIYPTHEDYLRPFQQLVASLPTDGTLVVNGDEQYARTLAEKYTGTVVFYGSGTTNEWHPANIAYGEITTFDLIHNKERVATFSTTLLGEHNIENIVGAAAMLLTKGLLTVEECVASVASFQGVKRRLELLTKDSLVPVLEGFGSSYEKARSAIEATRLHFKDRRLLVVFEPHTFSWRNRGSAHWYDSVFNGAELVYIYEPAKQGAGTHEQLSQNEIVERVRATGIQVTAITNPAETLSLLQKELTNDDVVLLLTSGDLDGLIEGIPALVEHHFPTAQ</sequence>
<dbReference type="SUPFAM" id="SSF51984">
    <property type="entry name" value="MurCD N-terminal domain"/>
    <property type="match status" value="1"/>
</dbReference>
<name>A0A1F4Y4N7_9BACT</name>
<accession>A0A1F4Y4N7</accession>
<dbReference type="SUPFAM" id="SSF53244">
    <property type="entry name" value="MurD-like peptide ligases, peptide-binding domain"/>
    <property type="match status" value="1"/>
</dbReference>
<evidence type="ECO:0000313" key="4">
    <source>
        <dbReference type="Proteomes" id="UP000176568"/>
    </source>
</evidence>
<dbReference type="Gene3D" id="3.90.190.20">
    <property type="entry name" value="Mur ligase, C-terminal domain"/>
    <property type="match status" value="1"/>
</dbReference>
<comment type="caution">
    <text evidence="3">The sequence shown here is derived from an EMBL/GenBank/DDBJ whole genome shotgun (WGS) entry which is preliminary data.</text>
</comment>
<dbReference type="Proteomes" id="UP000176568">
    <property type="component" value="Unassembled WGS sequence"/>
</dbReference>
<reference evidence="3 4" key="1">
    <citation type="journal article" date="2016" name="Nat. Commun.">
        <title>Thousands of microbial genomes shed light on interconnected biogeochemical processes in an aquifer system.</title>
        <authorList>
            <person name="Anantharaman K."/>
            <person name="Brown C.T."/>
            <person name="Hug L.A."/>
            <person name="Sharon I."/>
            <person name="Castelle C.J."/>
            <person name="Probst A.J."/>
            <person name="Thomas B.C."/>
            <person name="Singh A."/>
            <person name="Wilkins M.J."/>
            <person name="Karaoz U."/>
            <person name="Brodie E.L."/>
            <person name="Williams K.H."/>
            <person name="Hubbard S.S."/>
            <person name="Banfield J.F."/>
        </authorList>
    </citation>
    <scope>NUCLEOTIDE SEQUENCE [LARGE SCALE GENOMIC DNA]</scope>
</reference>
<dbReference type="Pfam" id="PF01225">
    <property type="entry name" value="Mur_ligase"/>
    <property type="match status" value="1"/>
</dbReference>
<dbReference type="Gene3D" id="3.40.50.720">
    <property type="entry name" value="NAD(P)-binding Rossmann-like Domain"/>
    <property type="match status" value="1"/>
</dbReference>
<dbReference type="InterPro" id="IPR036565">
    <property type="entry name" value="Mur-like_cat_sf"/>
</dbReference>
<dbReference type="PANTHER" id="PTHR43445">
    <property type="entry name" value="UDP-N-ACETYLMURAMATE--L-ALANINE LIGASE-RELATED"/>
    <property type="match status" value="1"/>
</dbReference>